<keyword evidence="9 13" id="KW-0648">Protein biosynthesis</keyword>
<accession>A0A6A7G7U0</accession>
<dbReference type="GO" id="GO:0006436">
    <property type="term" value="P:tryptophanyl-tRNA aminoacylation"/>
    <property type="evidence" value="ECO:0007669"/>
    <property type="project" value="InterPro"/>
</dbReference>
<dbReference type="InterPro" id="IPR014729">
    <property type="entry name" value="Rossmann-like_a/b/a_fold"/>
</dbReference>
<dbReference type="InterPro" id="IPR002305">
    <property type="entry name" value="aa-tRNA-synth_Ic"/>
</dbReference>
<evidence type="ECO:0000256" key="11">
    <source>
        <dbReference type="ARBA" id="ARBA00030268"/>
    </source>
</evidence>
<dbReference type="Pfam" id="PF00579">
    <property type="entry name" value="tRNA-synt_1b"/>
    <property type="match status" value="1"/>
</dbReference>
<protein>
    <recommendedName>
        <fullName evidence="4">Tryptophan--tRNA ligase, cytoplasmic</fullName>
        <ecNumber evidence="3">6.1.1.2</ecNumber>
    </recommendedName>
    <alternativeName>
        <fullName evidence="11">Tryptophanyl-tRNA synthetase</fullName>
    </alternativeName>
</protein>
<comment type="catalytic activity">
    <reaction evidence="12">
        <text>tRNA(Trp) + L-tryptophan + ATP = L-tryptophyl-tRNA(Trp) + AMP + diphosphate + H(+)</text>
        <dbReference type="Rhea" id="RHEA:24080"/>
        <dbReference type="Rhea" id="RHEA-COMP:9671"/>
        <dbReference type="Rhea" id="RHEA-COMP:9705"/>
        <dbReference type="ChEBI" id="CHEBI:15378"/>
        <dbReference type="ChEBI" id="CHEBI:30616"/>
        <dbReference type="ChEBI" id="CHEBI:33019"/>
        <dbReference type="ChEBI" id="CHEBI:57912"/>
        <dbReference type="ChEBI" id="CHEBI:78442"/>
        <dbReference type="ChEBI" id="CHEBI:78535"/>
        <dbReference type="ChEBI" id="CHEBI:456215"/>
        <dbReference type="EC" id="6.1.1.2"/>
    </reaction>
</comment>
<dbReference type="InterPro" id="IPR001412">
    <property type="entry name" value="aa-tRNA-synth_I_CS"/>
</dbReference>
<dbReference type="EMBL" id="IACT01007854">
    <property type="protein sequence ID" value="LAC26966.1"/>
    <property type="molecule type" value="mRNA"/>
</dbReference>
<dbReference type="Gene3D" id="1.10.240.10">
    <property type="entry name" value="Tyrosyl-Transfer RNA Synthetase"/>
    <property type="match status" value="1"/>
</dbReference>
<evidence type="ECO:0000313" key="14">
    <source>
        <dbReference type="EMBL" id="LAC26966.1"/>
    </source>
</evidence>
<evidence type="ECO:0000256" key="3">
    <source>
        <dbReference type="ARBA" id="ARBA00013161"/>
    </source>
</evidence>
<keyword evidence="6 13" id="KW-0436">Ligase</keyword>
<proteinExistence type="evidence at transcript level"/>
<evidence type="ECO:0000256" key="1">
    <source>
        <dbReference type="ARBA" id="ARBA00004496"/>
    </source>
</evidence>
<dbReference type="PANTHER" id="PTHR10055:SF1">
    <property type="entry name" value="TRYPTOPHAN--TRNA LIGASE, CYTOPLASMIC"/>
    <property type="match status" value="1"/>
</dbReference>
<dbReference type="NCBIfam" id="TIGR00233">
    <property type="entry name" value="trpS"/>
    <property type="match status" value="1"/>
</dbReference>
<evidence type="ECO:0000256" key="9">
    <source>
        <dbReference type="ARBA" id="ARBA00022917"/>
    </source>
</evidence>
<evidence type="ECO:0000256" key="2">
    <source>
        <dbReference type="ARBA" id="ARBA00005594"/>
    </source>
</evidence>
<dbReference type="FunFam" id="3.40.50.620:FF:000033">
    <property type="entry name" value="tryptophan--tRNA ligase, cytoplasmic"/>
    <property type="match status" value="1"/>
</dbReference>
<evidence type="ECO:0000256" key="4">
    <source>
        <dbReference type="ARBA" id="ARBA00013782"/>
    </source>
</evidence>
<dbReference type="PANTHER" id="PTHR10055">
    <property type="entry name" value="TRYPTOPHANYL-TRNA SYNTHETASE"/>
    <property type="match status" value="1"/>
</dbReference>
<dbReference type="GO" id="GO:0005524">
    <property type="term" value="F:ATP binding"/>
    <property type="evidence" value="ECO:0007669"/>
    <property type="project" value="UniProtKB-KW"/>
</dbReference>
<dbReference type="EC" id="6.1.1.2" evidence="3"/>
<dbReference type="SUPFAM" id="SSF52374">
    <property type="entry name" value="Nucleotidylyl transferase"/>
    <property type="match status" value="1"/>
</dbReference>
<dbReference type="PRINTS" id="PR01039">
    <property type="entry name" value="TRNASYNTHTRP"/>
</dbReference>
<keyword evidence="10 13" id="KW-0030">Aminoacyl-tRNA synthetase</keyword>
<keyword evidence="5" id="KW-0963">Cytoplasm</keyword>
<organism evidence="14">
    <name type="scientific">Hirondellea gigas</name>
    <dbReference type="NCBI Taxonomy" id="1518452"/>
    <lineage>
        <taxon>Eukaryota</taxon>
        <taxon>Metazoa</taxon>
        <taxon>Ecdysozoa</taxon>
        <taxon>Arthropoda</taxon>
        <taxon>Crustacea</taxon>
        <taxon>Multicrustacea</taxon>
        <taxon>Malacostraca</taxon>
        <taxon>Eumalacostraca</taxon>
        <taxon>Peracarida</taxon>
        <taxon>Amphipoda</taxon>
        <taxon>Amphilochidea</taxon>
        <taxon>Lysianassida</taxon>
        <taxon>Lysianassidira</taxon>
        <taxon>Lysianassoidea</taxon>
        <taxon>Lysianassidae</taxon>
        <taxon>Hirondellea</taxon>
    </lineage>
</organism>
<dbReference type="FunFam" id="1.10.240.10:FF:000007">
    <property type="entry name" value="Tryptophan--tRNA ligase"/>
    <property type="match status" value="1"/>
</dbReference>
<comment type="subcellular location">
    <subcellularLocation>
        <location evidence="1">Cytoplasm</location>
    </subcellularLocation>
</comment>
<dbReference type="CDD" id="cd00806">
    <property type="entry name" value="TrpRS_core"/>
    <property type="match status" value="1"/>
</dbReference>
<evidence type="ECO:0000256" key="7">
    <source>
        <dbReference type="ARBA" id="ARBA00022741"/>
    </source>
</evidence>
<name>A0A6A7G7U0_9CRUS</name>
<dbReference type="AlphaFoldDB" id="A0A6A7G7U0"/>
<evidence type="ECO:0000256" key="13">
    <source>
        <dbReference type="RuleBase" id="RU363036"/>
    </source>
</evidence>
<sequence>MTSAPKQTVTPFLVEAESESGVDYGILMRDFGTQPITDELVARFEKVTGHRAHPLLRRGLYFSHRDLEKVLDCHEKGVPIYLYTGRGPSSDTMHVGHMIPFIFTCYLQKVFNCPLVIQLTDDEKFFWKALELKQARMLARENAKDIIAFGFDITKTFIFQDTEYIKEMYLNICEIQKRVTFSSVKSIFGFTDSTSCGRIAFPAIQAAPSFSSSFVKLLGDKQRYCLIPCAIDQDPYFRMTRDVAPRMNELKPALIHCKFVSGLQGASSKMSSSIPNSAIFLDDTPKKIKAKINGSKSGGGETRELHRQHGATIENDVAYEYLTFFMEDDDELKRIHDEYKAGRLESGEVKKILIDILTPIVQNIQQNRSVVTDEMVDAFMAIRKLDAS</sequence>
<dbReference type="GO" id="GO:0005737">
    <property type="term" value="C:cytoplasm"/>
    <property type="evidence" value="ECO:0007669"/>
    <property type="project" value="UniProtKB-SubCell"/>
</dbReference>
<evidence type="ECO:0000256" key="12">
    <source>
        <dbReference type="ARBA" id="ARBA00049929"/>
    </source>
</evidence>
<evidence type="ECO:0000256" key="10">
    <source>
        <dbReference type="ARBA" id="ARBA00023146"/>
    </source>
</evidence>
<evidence type="ECO:0000256" key="6">
    <source>
        <dbReference type="ARBA" id="ARBA00022598"/>
    </source>
</evidence>
<dbReference type="Gene3D" id="3.40.50.620">
    <property type="entry name" value="HUPs"/>
    <property type="match status" value="1"/>
</dbReference>
<keyword evidence="7 13" id="KW-0547">Nucleotide-binding</keyword>
<dbReference type="PROSITE" id="PS00178">
    <property type="entry name" value="AA_TRNA_LIGASE_I"/>
    <property type="match status" value="1"/>
</dbReference>
<dbReference type="GO" id="GO:0004830">
    <property type="term" value="F:tryptophan-tRNA ligase activity"/>
    <property type="evidence" value="ECO:0007669"/>
    <property type="project" value="UniProtKB-EC"/>
</dbReference>
<evidence type="ECO:0000256" key="8">
    <source>
        <dbReference type="ARBA" id="ARBA00022840"/>
    </source>
</evidence>
<reference evidence="14" key="1">
    <citation type="submission" date="2017-11" db="EMBL/GenBank/DDBJ databases">
        <title>The sensing device of the deep-sea amphipod.</title>
        <authorList>
            <person name="Kobayashi H."/>
            <person name="Nagahama T."/>
            <person name="Arai W."/>
            <person name="Sasagawa Y."/>
            <person name="Umeda M."/>
            <person name="Hayashi T."/>
            <person name="Nikaido I."/>
            <person name="Watanabe H."/>
            <person name="Oguri K."/>
            <person name="Kitazato H."/>
            <person name="Fujioka K."/>
            <person name="Kido Y."/>
            <person name="Takami H."/>
        </authorList>
    </citation>
    <scope>NUCLEOTIDE SEQUENCE</scope>
    <source>
        <tissue evidence="14">Whole body</tissue>
    </source>
</reference>
<evidence type="ECO:0000256" key="5">
    <source>
        <dbReference type="ARBA" id="ARBA00022490"/>
    </source>
</evidence>
<dbReference type="InterPro" id="IPR002306">
    <property type="entry name" value="Trp-tRNA-ligase"/>
</dbReference>
<keyword evidence="8 13" id="KW-0067">ATP-binding</keyword>
<comment type="similarity">
    <text evidence="2 13">Belongs to the class-I aminoacyl-tRNA synthetase family.</text>
</comment>